<accession>A0A0F9PYK8</accession>
<sequence length="90" mass="10072">MATKLAPPVKILQPTGLVETWQTIIFNDFSGGLIEDTLATNIEKNQFSLLQNFYLIADGNYLQTRGPFQPYFVITSNSILSTAPLSFVWT</sequence>
<comment type="caution">
    <text evidence="1">The sequence shown here is derived from an EMBL/GenBank/DDBJ whole genome shotgun (WGS) entry which is preliminary data.</text>
</comment>
<gene>
    <name evidence="1" type="ORF">LCGC14_0840290</name>
</gene>
<evidence type="ECO:0000313" key="1">
    <source>
        <dbReference type="EMBL" id="KKN29802.1"/>
    </source>
</evidence>
<dbReference type="EMBL" id="LAZR01002456">
    <property type="protein sequence ID" value="KKN29802.1"/>
    <property type="molecule type" value="Genomic_DNA"/>
</dbReference>
<proteinExistence type="predicted"/>
<organism evidence="1">
    <name type="scientific">marine sediment metagenome</name>
    <dbReference type="NCBI Taxonomy" id="412755"/>
    <lineage>
        <taxon>unclassified sequences</taxon>
        <taxon>metagenomes</taxon>
        <taxon>ecological metagenomes</taxon>
    </lineage>
</organism>
<feature type="non-terminal residue" evidence="1">
    <location>
        <position position="90"/>
    </location>
</feature>
<protein>
    <submittedName>
        <fullName evidence="1">Uncharacterized protein</fullName>
    </submittedName>
</protein>
<dbReference type="AlphaFoldDB" id="A0A0F9PYK8"/>
<name>A0A0F9PYK8_9ZZZZ</name>
<reference evidence="1" key="1">
    <citation type="journal article" date="2015" name="Nature">
        <title>Complex archaea that bridge the gap between prokaryotes and eukaryotes.</title>
        <authorList>
            <person name="Spang A."/>
            <person name="Saw J.H."/>
            <person name="Jorgensen S.L."/>
            <person name="Zaremba-Niedzwiedzka K."/>
            <person name="Martijn J."/>
            <person name="Lind A.E."/>
            <person name="van Eijk R."/>
            <person name="Schleper C."/>
            <person name="Guy L."/>
            <person name="Ettema T.J."/>
        </authorList>
    </citation>
    <scope>NUCLEOTIDE SEQUENCE</scope>
</reference>